<dbReference type="Gene3D" id="3.20.20.190">
    <property type="entry name" value="Phosphatidylinositol (PI) phosphodiesterase"/>
    <property type="match status" value="1"/>
</dbReference>
<gene>
    <name evidence="2" type="ORF">LHA26_03010</name>
</gene>
<dbReference type="EMBL" id="CP084930">
    <property type="protein sequence ID" value="USI73467.1"/>
    <property type="molecule type" value="Genomic_DNA"/>
</dbReference>
<dbReference type="RefSeq" id="WP_252167276.1">
    <property type="nucleotide sequence ID" value="NZ_CP084930.1"/>
</dbReference>
<evidence type="ECO:0000313" key="3">
    <source>
        <dbReference type="Proteomes" id="UP001056937"/>
    </source>
</evidence>
<evidence type="ECO:0000313" key="2">
    <source>
        <dbReference type="EMBL" id="USI73467.1"/>
    </source>
</evidence>
<reference evidence="2" key="1">
    <citation type="journal article" date="2022" name="Toxins">
        <title>Genomic Analysis of Sphingopyxis sp. USTB-05 for Biodegrading Cyanobacterial Hepatotoxins.</title>
        <authorList>
            <person name="Liu C."/>
            <person name="Xu Q."/>
            <person name="Zhao Z."/>
            <person name="Zhang H."/>
            <person name="Liu X."/>
            <person name="Yin C."/>
            <person name="Liu Y."/>
            <person name="Yan H."/>
        </authorList>
    </citation>
    <scope>NUCLEOTIDE SEQUENCE</scope>
    <source>
        <strain evidence="2">NBD5</strain>
    </source>
</reference>
<proteinExistence type="predicted"/>
<keyword evidence="1" id="KW-0732">Signal</keyword>
<feature type="signal peptide" evidence="1">
    <location>
        <begin position="1"/>
        <end position="20"/>
    </location>
</feature>
<feature type="chain" id="PRO_5046210863" evidence="1">
    <location>
        <begin position="21"/>
        <end position="357"/>
    </location>
</feature>
<dbReference type="InterPro" id="IPR017946">
    <property type="entry name" value="PLC-like_Pdiesterase_TIM-brl"/>
</dbReference>
<organism evidence="2 3">
    <name type="scientific">Sphingomonas morindae</name>
    <dbReference type="NCBI Taxonomy" id="1541170"/>
    <lineage>
        <taxon>Bacteria</taxon>
        <taxon>Pseudomonadati</taxon>
        <taxon>Pseudomonadota</taxon>
        <taxon>Alphaproteobacteria</taxon>
        <taxon>Sphingomonadales</taxon>
        <taxon>Sphingomonadaceae</taxon>
        <taxon>Sphingomonas</taxon>
    </lineage>
</organism>
<keyword evidence="3" id="KW-1185">Reference proteome</keyword>
<sequence>MEIAFTLGMALVAAAAAAMGAPDLEDVPLDEVQFVTTHNSYHRAPGRALLQYLRASGFAEGGRWTGPALARAVEYSRAALSAQLDQGIRGLELDVHDDPMGKRFVEPPFSLALGGHGAAAVRAWDPAGDRFRGGFKTFHKAAYDPQTSCLRFSACLREIARWSDRHPDHMLITLMIEVKPAEDVRCVALCDDGWRRLKQEIVHALGRDRLLWPINADQPWPSMRALRGKVMVMLLDSEAAAASYRRQTEREGDDLLFTARRPRQGAPLTLDGHARIAILPDPFDPRIAQARRGHMLVYTRADADTEEARANDPRRRDAAFASGATFIATDYPDPDRRFSRYRVRFAGGGYVRRVPDQ</sequence>
<dbReference type="SUPFAM" id="SSF51695">
    <property type="entry name" value="PLC-like phosphodiesterases"/>
    <property type="match status" value="1"/>
</dbReference>
<dbReference type="InterPro" id="IPR032075">
    <property type="entry name" value="PI-PLC-C1"/>
</dbReference>
<dbReference type="Pfam" id="PF16670">
    <property type="entry name" value="PI-PLC-C1"/>
    <property type="match status" value="1"/>
</dbReference>
<protein>
    <submittedName>
        <fullName evidence="2">Phosphatidylinositol-specific phospholipase C1-like protein</fullName>
    </submittedName>
</protein>
<name>A0ABY4X947_9SPHN</name>
<evidence type="ECO:0000256" key="1">
    <source>
        <dbReference type="SAM" id="SignalP"/>
    </source>
</evidence>
<accession>A0ABY4X947</accession>
<dbReference type="Proteomes" id="UP001056937">
    <property type="component" value="Chromosome 1"/>
</dbReference>